<evidence type="ECO:0008006" key="3">
    <source>
        <dbReference type="Google" id="ProtNLM"/>
    </source>
</evidence>
<dbReference type="EMBL" id="WTVP01000002">
    <property type="protein sequence ID" value="NMG14250.1"/>
    <property type="molecule type" value="Genomic_DNA"/>
</dbReference>
<protein>
    <recommendedName>
        <fullName evidence="3">Restriction endonuclease</fullName>
    </recommendedName>
</protein>
<accession>A0ABX1NQJ8</accession>
<evidence type="ECO:0000313" key="1">
    <source>
        <dbReference type="EMBL" id="NMG14250.1"/>
    </source>
</evidence>
<organism evidence="1 2">
    <name type="scientific">Aromatoleum bremense</name>
    <dbReference type="NCBI Taxonomy" id="76115"/>
    <lineage>
        <taxon>Bacteria</taxon>
        <taxon>Pseudomonadati</taxon>
        <taxon>Pseudomonadota</taxon>
        <taxon>Betaproteobacteria</taxon>
        <taxon>Rhodocyclales</taxon>
        <taxon>Rhodocyclaceae</taxon>
        <taxon>Aromatoleum</taxon>
    </lineage>
</organism>
<gene>
    <name evidence="1" type="ORF">GPA24_01570</name>
</gene>
<reference evidence="1 2" key="1">
    <citation type="submission" date="2019-12" db="EMBL/GenBank/DDBJ databases">
        <title>Comparative genomics gives insights into the taxonomy of the Azoarcus-Aromatoleum group and reveals separate origins of nif in the plant-associated Azoarcus and non-plant-associated Aromatoleum sub-groups.</title>
        <authorList>
            <person name="Lafos M."/>
            <person name="Maluk M."/>
            <person name="Batista M."/>
            <person name="Junghare M."/>
            <person name="Carmona M."/>
            <person name="Faoro H."/>
            <person name="Cruz L.M."/>
            <person name="Battistoni F."/>
            <person name="De Souza E."/>
            <person name="Pedrosa F."/>
            <person name="Chen W.-M."/>
            <person name="Poole P.S."/>
            <person name="Dixon R.A."/>
            <person name="James E.K."/>
        </authorList>
    </citation>
    <scope>NUCLEOTIDE SEQUENCE [LARGE SCALE GENOMIC DNA]</scope>
    <source>
        <strain evidence="1 2">PbN1</strain>
    </source>
</reference>
<keyword evidence="2" id="KW-1185">Reference proteome</keyword>
<comment type="caution">
    <text evidence="1">The sequence shown here is derived from an EMBL/GenBank/DDBJ whole genome shotgun (WGS) entry which is preliminary data.</text>
</comment>
<name>A0ABX1NQJ8_9RHOO</name>
<dbReference type="Proteomes" id="UP000633943">
    <property type="component" value="Unassembled WGS sequence"/>
</dbReference>
<sequence>MSALKERGVIRSSNNPVADYTESLVSKVLGLSLVGQSQAGFDATDPSGRRYQIKGRRLTAHNTSPQLSAIRNLDQRPFDFLAAVAYDTNLSVLYAALIPIEVVAELSRFSKHSNSHVLIFRRNILDNPRVTNITQSLAAA</sequence>
<evidence type="ECO:0000313" key="2">
    <source>
        <dbReference type="Proteomes" id="UP000633943"/>
    </source>
</evidence>
<proteinExistence type="predicted"/>